<protein>
    <submittedName>
        <fullName evidence="2">Uncharacterized protein</fullName>
    </submittedName>
</protein>
<evidence type="ECO:0000256" key="1">
    <source>
        <dbReference type="SAM" id="Coils"/>
    </source>
</evidence>
<gene>
    <name evidence="2" type="ORF">F2P81_006002</name>
</gene>
<dbReference type="AlphaFoldDB" id="A0A6A4TFD9"/>
<comment type="caution">
    <text evidence="2">The sequence shown here is derived from an EMBL/GenBank/DDBJ whole genome shotgun (WGS) entry which is preliminary data.</text>
</comment>
<organism evidence="2 3">
    <name type="scientific">Scophthalmus maximus</name>
    <name type="common">Turbot</name>
    <name type="synonym">Psetta maxima</name>
    <dbReference type="NCBI Taxonomy" id="52904"/>
    <lineage>
        <taxon>Eukaryota</taxon>
        <taxon>Metazoa</taxon>
        <taxon>Chordata</taxon>
        <taxon>Craniata</taxon>
        <taxon>Vertebrata</taxon>
        <taxon>Euteleostomi</taxon>
        <taxon>Actinopterygii</taxon>
        <taxon>Neopterygii</taxon>
        <taxon>Teleostei</taxon>
        <taxon>Neoteleostei</taxon>
        <taxon>Acanthomorphata</taxon>
        <taxon>Carangaria</taxon>
        <taxon>Pleuronectiformes</taxon>
        <taxon>Pleuronectoidei</taxon>
        <taxon>Scophthalmidae</taxon>
        <taxon>Scophthalmus</taxon>
    </lineage>
</organism>
<keyword evidence="1" id="KW-0175">Coiled coil</keyword>
<name>A0A6A4TFD9_SCOMX</name>
<proteinExistence type="predicted"/>
<reference evidence="2 3" key="1">
    <citation type="submission" date="2019-06" db="EMBL/GenBank/DDBJ databases">
        <title>Draft genomes of female and male turbot (Scophthalmus maximus).</title>
        <authorList>
            <person name="Xu H."/>
            <person name="Xu X.-W."/>
            <person name="Shao C."/>
            <person name="Chen S."/>
        </authorList>
    </citation>
    <scope>NUCLEOTIDE SEQUENCE [LARGE SCALE GENOMIC DNA]</scope>
    <source>
        <strain evidence="2">Ysfricsl-2016a</strain>
        <tissue evidence="2">Blood</tissue>
    </source>
</reference>
<dbReference type="EMBL" id="VEVO01000005">
    <property type="protein sequence ID" value="KAF0042470.1"/>
    <property type="molecule type" value="Genomic_DNA"/>
</dbReference>
<sequence>MEDDDTHTHLEGGQSESGNLGLILKELRKFRKDTSQQQKRIREEINKTNTRIERRIDGTETQLQVAEDTVKELLHLQIHLDAKLTD</sequence>
<evidence type="ECO:0000313" key="3">
    <source>
        <dbReference type="Proteomes" id="UP000438429"/>
    </source>
</evidence>
<feature type="coiled-coil region" evidence="1">
    <location>
        <begin position="42"/>
        <end position="69"/>
    </location>
</feature>
<evidence type="ECO:0000313" key="2">
    <source>
        <dbReference type="EMBL" id="KAF0042470.1"/>
    </source>
</evidence>
<dbReference type="Proteomes" id="UP000438429">
    <property type="component" value="Unassembled WGS sequence"/>
</dbReference>
<accession>A0A6A4TFD9</accession>